<feature type="domain" description="COG4 transport protein middle alpha-helical bundle" evidence="9">
    <location>
        <begin position="215"/>
        <end position="522"/>
    </location>
</feature>
<evidence type="ECO:0000256" key="2">
    <source>
        <dbReference type="ARBA" id="ARBA00009215"/>
    </source>
</evidence>
<dbReference type="SMART" id="SM00762">
    <property type="entry name" value="Cog4"/>
    <property type="match status" value="1"/>
</dbReference>
<dbReference type="GO" id="GO:0015031">
    <property type="term" value="P:protein transport"/>
    <property type="evidence" value="ECO:0007669"/>
    <property type="project" value="UniProtKB-KW"/>
</dbReference>
<dbReference type="InterPro" id="IPR048682">
    <property type="entry name" value="COG4"/>
</dbReference>
<reference evidence="10 11" key="1">
    <citation type="submission" date="2016-07" db="EMBL/GenBank/DDBJ databases">
        <title>Pervasive Adenine N6-methylation of Active Genes in Fungi.</title>
        <authorList>
            <consortium name="DOE Joint Genome Institute"/>
            <person name="Mondo S.J."/>
            <person name="Dannebaum R.O."/>
            <person name="Kuo R.C."/>
            <person name="Labutti K."/>
            <person name="Haridas S."/>
            <person name="Kuo A."/>
            <person name="Salamov A."/>
            <person name="Ahrendt S.R."/>
            <person name="Lipzen A."/>
            <person name="Sullivan W."/>
            <person name="Andreopoulos W.B."/>
            <person name="Clum A."/>
            <person name="Lindquist E."/>
            <person name="Daum C."/>
            <person name="Ramamoorthy G.K."/>
            <person name="Gryganskyi A."/>
            <person name="Culley D."/>
            <person name="Magnuson J.K."/>
            <person name="James T.Y."/>
            <person name="O'Malley M.A."/>
            <person name="Stajich J.E."/>
            <person name="Spatafora J.W."/>
            <person name="Visel A."/>
            <person name="Grigoriev I.V."/>
        </authorList>
    </citation>
    <scope>NUCLEOTIDE SEQUENCE [LARGE SCALE GENOMIC DNA]</scope>
    <source>
        <strain evidence="10 11">JEL800</strain>
    </source>
</reference>
<evidence type="ECO:0000256" key="8">
    <source>
        <dbReference type="ARBA" id="ARBA00031340"/>
    </source>
</evidence>
<dbReference type="Gene3D" id="1.20.58.1970">
    <property type="match status" value="1"/>
</dbReference>
<dbReference type="PANTHER" id="PTHR24016">
    <property type="entry name" value="CONSERVED OLIGOMERIC GOLGI COMPLEX SUBUNIT 4"/>
    <property type="match status" value="1"/>
</dbReference>
<dbReference type="GO" id="GO:0000139">
    <property type="term" value="C:Golgi membrane"/>
    <property type="evidence" value="ECO:0007669"/>
    <property type="project" value="UniProtKB-SubCell"/>
</dbReference>
<keyword evidence="11" id="KW-1185">Reference proteome</keyword>
<dbReference type="Pfam" id="PF20662">
    <property type="entry name" value="COG4_C"/>
    <property type="match status" value="1"/>
</dbReference>
<proteinExistence type="inferred from homology"/>
<evidence type="ECO:0000259" key="9">
    <source>
        <dbReference type="SMART" id="SM00762"/>
    </source>
</evidence>
<dbReference type="AlphaFoldDB" id="A0A1Y2BMN9"/>
<dbReference type="InterPro" id="IPR048684">
    <property type="entry name" value="COG4_C"/>
</dbReference>
<dbReference type="InterPro" id="IPR013167">
    <property type="entry name" value="COG4_M"/>
</dbReference>
<evidence type="ECO:0000256" key="6">
    <source>
        <dbReference type="ARBA" id="ARBA00023034"/>
    </source>
</evidence>
<dbReference type="Pfam" id="PF08318">
    <property type="entry name" value="COG4_m"/>
    <property type="match status" value="1"/>
</dbReference>
<dbReference type="OrthoDB" id="47059at2759"/>
<organism evidence="10 11">
    <name type="scientific">Rhizoclosmatium globosum</name>
    <dbReference type="NCBI Taxonomy" id="329046"/>
    <lineage>
        <taxon>Eukaryota</taxon>
        <taxon>Fungi</taxon>
        <taxon>Fungi incertae sedis</taxon>
        <taxon>Chytridiomycota</taxon>
        <taxon>Chytridiomycota incertae sedis</taxon>
        <taxon>Chytridiomycetes</taxon>
        <taxon>Chytridiales</taxon>
        <taxon>Chytriomycetaceae</taxon>
        <taxon>Rhizoclosmatium</taxon>
    </lineage>
</organism>
<protein>
    <recommendedName>
        <fullName evidence="3">Conserved oligomeric Golgi complex subunit 4</fullName>
    </recommendedName>
    <alternativeName>
        <fullName evidence="8">Component of oligomeric Golgi complex 4</fullName>
    </alternativeName>
</protein>
<keyword evidence="6" id="KW-0333">Golgi apparatus</keyword>
<gene>
    <name evidence="10" type="ORF">BCR33DRAFT_722437</name>
</gene>
<comment type="similarity">
    <text evidence="2">Belongs to the COG4 family.</text>
</comment>
<dbReference type="Pfam" id="PF20663">
    <property type="entry name" value="COG4_N"/>
    <property type="match status" value="1"/>
</dbReference>
<dbReference type="PANTHER" id="PTHR24016:SF0">
    <property type="entry name" value="CONSERVED OLIGOMERIC GOLGI COMPLEX SUBUNIT 4"/>
    <property type="match status" value="1"/>
</dbReference>
<keyword evidence="7" id="KW-0472">Membrane</keyword>
<name>A0A1Y2BMN9_9FUNG</name>
<evidence type="ECO:0000256" key="7">
    <source>
        <dbReference type="ARBA" id="ARBA00023136"/>
    </source>
</evidence>
<comment type="caution">
    <text evidence="10">The sequence shown here is derived from an EMBL/GenBank/DDBJ whole genome shotgun (WGS) entry which is preliminary data.</text>
</comment>
<keyword evidence="5" id="KW-0653">Protein transport</keyword>
<evidence type="ECO:0000313" key="10">
    <source>
        <dbReference type="EMBL" id="ORY35960.1"/>
    </source>
</evidence>
<evidence type="ECO:0000256" key="4">
    <source>
        <dbReference type="ARBA" id="ARBA00022448"/>
    </source>
</evidence>
<sequence>MDINNNNNNNNNIDDDVASRLADITQQAVILDERLAALCQSQSLNLPALLASTDAATRPLIAKLASHTKDMHSVIADTALMADRISRKVRLLDRDQQQVRSVLALIDDLSEIRDSAAEVQTAMAAQDWELAAIHIQRFLKHDIQRIQSVYNKYKVLTVIYLYACLIHQPSLSINTQKQLDQNESEIDPFLSEAQNQISKADLYCPPGSPDPIETLSTAKANLIQVICTEFDKAVESGDEAAIVRFFKLFAVVGERAAGLDRFANVLAGVVKRLGQDYMRAVSEADRVPTLYADLMTRLFEAVASLIDKQEMIVERHYGPGRLLRVIVRLQKEVDVQTSIVLDSFEDKRMISRKIADINALEIAASQNKPPPPTAALLDPREVDALVNEIAIMSQRTRLFSRFLEVRSNPTIKTDNPYRPSELDNIALNKQSTLTRRIKEIMSNFSTLQEFFLKKSIEKALKLDLHEPGSLTSSSVDDVFYITKTSVTRTFLTSDPLTICSVLESVGRILETEYVAVFLKRLGGGNMGTLETKEGKVGVLVILNNLDTSCDYITKLVKEINGEIDRSFGQTSPAAELERLRTCLGSLTDYGSSFKRSLMVWVENIFNQMIKPKIRPTMADVCKDVKYVLSDEEYTEADSQDVFFKRFVREFGKIIALFKSTYSPRNHNQNVSYFIDAILAEWERHMFANVKFNALGALRFDKDLRSVTSYLTSLTTWSIRDKFVRLNNASALMNVEGLGEVAEVMGVSAGWRLSVADAKRVLH</sequence>
<keyword evidence="4" id="KW-0813">Transport</keyword>
<dbReference type="InterPro" id="IPR048680">
    <property type="entry name" value="COG4_N"/>
</dbReference>
<evidence type="ECO:0000256" key="3">
    <source>
        <dbReference type="ARBA" id="ARBA00020975"/>
    </source>
</evidence>
<dbReference type="STRING" id="329046.A0A1Y2BMN9"/>
<dbReference type="Gene3D" id="1.10.287.1060">
    <property type="entry name" value="ESAT-6-like"/>
    <property type="match status" value="1"/>
</dbReference>
<accession>A0A1Y2BMN9</accession>
<evidence type="ECO:0000256" key="5">
    <source>
        <dbReference type="ARBA" id="ARBA00022927"/>
    </source>
</evidence>
<dbReference type="Proteomes" id="UP000193642">
    <property type="component" value="Unassembled WGS sequence"/>
</dbReference>
<dbReference type="EMBL" id="MCGO01000059">
    <property type="protein sequence ID" value="ORY35960.1"/>
    <property type="molecule type" value="Genomic_DNA"/>
</dbReference>
<evidence type="ECO:0000256" key="1">
    <source>
        <dbReference type="ARBA" id="ARBA00004395"/>
    </source>
</evidence>
<evidence type="ECO:0000313" key="11">
    <source>
        <dbReference type="Proteomes" id="UP000193642"/>
    </source>
</evidence>
<comment type="subcellular location">
    <subcellularLocation>
        <location evidence="1">Golgi apparatus membrane</location>
        <topology evidence="1">Peripheral membrane protein</topology>
    </subcellularLocation>
</comment>